<gene>
    <name evidence="1" type="ORF">AVEN_167693_1</name>
</gene>
<reference evidence="1 2" key="1">
    <citation type="journal article" date="2019" name="Sci. Rep.">
        <title>Orb-weaving spider Araneus ventricosus genome elucidates the spidroin gene catalogue.</title>
        <authorList>
            <person name="Kono N."/>
            <person name="Nakamura H."/>
            <person name="Ohtoshi R."/>
            <person name="Moran D.A.P."/>
            <person name="Shinohara A."/>
            <person name="Yoshida Y."/>
            <person name="Fujiwara M."/>
            <person name="Mori M."/>
            <person name="Tomita M."/>
            <person name="Arakawa K."/>
        </authorList>
    </citation>
    <scope>NUCLEOTIDE SEQUENCE [LARGE SCALE GENOMIC DNA]</scope>
</reference>
<dbReference type="AlphaFoldDB" id="A0A4Y2NHE2"/>
<dbReference type="EMBL" id="BGPR01009254">
    <property type="protein sequence ID" value="GBN38878.1"/>
    <property type="molecule type" value="Genomic_DNA"/>
</dbReference>
<evidence type="ECO:0000313" key="1">
    <source>
        <dbReference type="EMBL" id="GBN38878.1"/>
    </source>
</evidence>
<dbReference type="Proteomes" id="UP000499080">
    <property type="component" value="Unassembled WGS sequence"/>
</dbReference>
<sequence>MKSKRSNLEPKIITSQKISKKMAYSPISKQLTIVRKYGINIRKLQVQINQCSERRRCPEASYLGHHCGVDLLNPILHSTLQSDNYSMLFSTTTMNPTSLCRSQNDERIL</sequence>
<keyword evidence="2" id="KW-1185">Reference proteome</keyword>
<proteinExistence type="predicted"/>
<protein>
    <submittedName>
        <fullName evidence="1">Uncharacterized protein</fullName>
    </submittedName>
</protein>
<accession>A0A4Y2NHE2</accession>
<comment type="caution">
    <text evidence="1">The sequence shown here is derived from an EMBL/GenBank/DDBJ whole genome shotgun (WGS) entry which is preliminary data.</text>
</comment>
<organism evidence="1 2">
    <name type="scientific">Araneus ventricosus</name>
    <name type="common">Orbweaver spider</name>
    <name type="synonym">Epeira ventricosa</name>
    <dbReference type="NCBI Taxonomy" id="182803"/>
    <lineage>
        <taxon>Eukaryota</taxon>
        <taxon>Metazoa</taxon>
        <taxon>Ecdysozoa</taxon>
        <taxon>Arthropoda</taxon>
        <taxon>Chelicerata</taxon>
        <taxon>Arachnida</taxon>
        <taxon>Araneae</taxon>
        <taxon>Araneomorphae</taxon>
        <taxon>Entelegynae</taxon>
        <taxon>Araneoidea</taxon>
        <taxon>Araneidae</taxon>
        <taxon>Araneus</taxon>
    </lineage>
</organism>
<name>A0A4Y2NHE2_ARAVE</name>
<evidence type="ECO:0000313" key="2">
    <source>
        <dbReference type="Proteomes" id="UP000499080"/>
    </source>
</evidence>